<dbReference type="EMBL" id="OU342829">
    <property type="protein sequence ID" value="CAG7581338.1"/>
    <property type="molecule type" value="Genomic_DNA"/>
</dbReference>
<evidence type="ECO:0000313" key="2">
    <source>
        <dbReference type="EMBL" id="CAG7581338.1"/>
    </source>
</evidence>
<gene>
    <name evidence="2" type="ORF">SLAVMIC_00792</name>
</gene>
<accession>A0A8D9FRD9</accession>
<sequence>MNKYDGMDLINGSGEGKNPDITKLREEFKSKYINEKGWDFNNLSEEQLNEIKSQKGYQCPGMICG</sequence>
<proteinExistence type="predicted"/>
<feature type="region of interest" description="Disordered" evidence="1">
    <location>
        <begin position="1"/>
        <end position="21"/>
    </location>
</feature>
<protein>
    <submittedName>
        <fullName evidence="2">Uncharacterized protein</fullName>
    </submittedName>
</protein>
<evidence type="ECO:0000256" key="1">
    <source>
        <dbReference type="SAM" id="MobiDB-lite"/>
    </source>
</evidence>
<organism evidence="2">
    <name type="scientific">uncultured marine phage</name>
    <dbReference type="NCBI Taxonomy" id="707152"/>
    <lineage>
        <taxon>Viruses</taxon>
        <taxon>environmental samples</taxon>
    </lineage>
</organism>
<name>A0A8D9FRD9_9VIRU</name>
<reference evidence="2" key="1">
    <citation type="submission" date="2021-06" db="EMBL/GenBank/DDBJ databases">
        <authorList>
            <person name="Gannon L."/>
            <person name="Redgwell R T."/>
            <person name="Michniewski S."/>
            <person name="Harrison D C."/>
            <person name="Millard A."/>
        </authorList>
    </citation>
    <scope>NUCLEOTIDE SEQUENCE</scope>
</reference>